<protein>
    <submittedName>
        <fullName evidence="2">Membrane glycoprotein E3 CR1-beta</fullName>
    </submittedName>
</protein>
<organism evidence="2 3">
    <name type="scientific">Simian adenovirus DM-2014</name>
    <dbReference type="NCBI Taxonomy" id="1560346"/>
    <lineage>
        <taxon>Viruses</taxon>
        <taxon>Varidnaviria</taxon>
        <taxon>Bamfordvirae</taxon>
        <taxon>Preplasmiviricota</taxon>
        <taxon>Polisuviricotina</taxon>
        <taxon>Pharingeaviricetes</taxon>
        <taxon>Rowavirales</taxon>
        <taxon>Adenoviridae</taxon>
        <taxon>Mastadenovirus</taxon>
        <taxon>Mastadenovirus rhesi</taxon>
        <taxon>Simian mastadenovirus H</taxon>
        <taxon>simian adenovirus 54</taxon>
    </lineage>
</organism>
<name>A0A097IWD4_9ADEN</name>
<dbReference type="EMBL" id="KM190146">
    <property type="protein sequence ID" value="AIT70991.1"/>
    <property type="molecule type" value="Genomic_DNA"/>
</dbReference>
<dbReference type="GeneID" id="22220268"/>
<dbReference type="OrthoDB" id="37271at10239"/>
<sequence>MLVLILLLFSTTLAGPIPNCYVSSFFNPNCFVAINCLDNSTIIFNNKSSVNYLAENFTSTLPDFYLINSTLSNGITKMFNFSFPISLLCSVIETNETTDYTVLHLLLLVIAFLGVLAVSIYMCYCLYKYFKSGSYTLPREQNNLHLAI</sequence>
<dbReference type="KEGG" id="vg:22220268"/>
<keyword evidence="3" id="KW-1185">Reference proteome</keyword>
<keyword evidence="1" id="KW-1133">Transmembrane helix</keyword>
<evidence type="ECO:0000313" key="3">
    <source>
        <dbReference type="Proteomes" id="UP000128946"/>
    </source>
</evidence>
<proteinExistence type="predicted"/>
<evidence type="ECO:0000256" key="1">
    <source>
        <dbReference type="SAM" id="Phobius"/>
    </source>
</evidence>
<keyword evidence="1" id="KW-0812">Transmembrane</keyword>
<reference evidence="2 3" key="1">
    <citation type="submission" date="2014-07" db="EMBL/GenBank/DDBJ databases">
        <title>Full genome sequence analysis of a novel adenovirus of rhesus macaque origin indicates a new simian adenovirus serotype and species.</title>
        <authorList>
            <person name="Malouli D."/>
            <person name="Howell G.L."/>
            <person name="Legasse A.W."/>
            <person name="Kahl C."/>
            <person name="Axthelm M.K."/>
            <person name="Hansen S.G."/>
            <person name="Frueh K."/>
        </authorList>
    </citation>
    <scope>NUCLEOTIDE SEQUENCE [LARGE SCALE GENOMIC DNA]</scope>
    <source>
        <strain evidence="2">23336</strain>
    </source>
</reference>
<dbReference type="RefSeq" id="YP_009109592.1">
    <property type="nucleotide sequence ID" value="NC_025678.1"/>
</dbReference>
<evidence type="ECO:0000313" key="2">
    <source>
        <dbReference type="EMBL" id="AIT70991.1"/>
    </source>
</evidence>
<keyword evidence="1" id="KW-0472">Membrane</keyword>
<dbReference type="Proteomes" id="UP000128946">
    <property type="component" value="Segment"/>
</dbReference>
<feature type="transmembrane region" description="Helical" evidence="1">
    <location>
        <begin position="102"/>
        <end position="127"/>
    </location>
</feature>
<accession>A0A097IWD4</accession>